<accession>A0A9N8W606</accession>
<sequence>MISSAKERGKRILKSLNLEYLTVCFDYNYFDSKQRALKVYINTFYKEAGNSKSLIFLYKLACETITVGKYNLNFVIEFVLKKGFRLKYENTDSLYLTCPNRYYKKCNEAFSRKELSKEAYWLK</sequence>
<dbReference type="InterPro" id="IPR023211">
    <property type="entry name" value="DNA_pol_palm_dom_sf"/>
</dbReference>
<gene>
    <name evidence="1" type="ORF">FCALED_LOCUS2573</name>
</gene>
<dbReference type="Gene3D" id="3.90.1600.10">
    <property type="entry name" value="Palm domain of DNA polymerase"/>
    <property type="match status" value="1"/>
</dbReference>
<keyword evidence="2" id="KW-1185">Reference proteome</keyword>
<proteinExistence type="predicted"/>
<dbReference type="InterPro" id="IPR043502">
    <property type="entry name" value="DNA/RNA_pol_sf"/>
</dbReference>
<name>A0A9N8W606_9GLOM</name>
<evidence type="ECO:0000313" key="1">
    <source>
        <dbReference type="EMBL" id="CAG8478216.1"/>
    </source>
</evidence>
<dbReference type="AlphaFoldDB" id="A0A9N8W606"/>
<comment type="caution">
    <text evidence="1">The sequence shown here is derived from an EMBL/GenBank/DDBJ whole genome shotgun (WGS) entry which is preliminary data.</text>
</comment>
<dbReference type="SUPFAM" id="SSF56672">
    <property type="entry name" value="DNA/RNA polymerases"/>
    <property type="match status" value="1"/>
</dbReference>
<reference evidence="1" key="1">
    <citation type="submission" date="2021-06" db="EMBL/GenBank/DDBJ databases">
        <authorList>
            <person name="Kallberg Y."/>
            <person name="Tangrot J."/>
            <person name="Rosling A."/>
        </authorList>
    </citation>
    <scope>NUCLEOTIDE SEQUENCE</scope>
    <source>
        <strain evidence="1">UK204</strain>
    </source>
</reference>
<dbReference type="EMBL" id="CAJVPQ010000401">
    <property type="protein sequence ID" value="CAG8478216.1"/>
    <property type="molecule type" value="Genomic_DNA"/>
</dbReference>
<evidence type="ECO:0000313" key="2">
    <source>
        <dbReference type="Proteomes" id="UP000789570"/>
    </source>
</evidence>
<dbReference type="Proteomes" id="UP000789570">
    <property type="component" value="Unassembled WGS sequence"/>
</dbReference>
<dbReference type="OrthoDB" id="2411376at2759"/>
<protein>
    <submittedName>
        <fullName evidence="1">15186_t:CDS:1</fullName>
    </submittedName>
</protein>
<organism evidence="1 2">
    <name type="scientific">Funneliformis caledonium</name>
    <dbReference type="NCBI Taxonomy" id="1117310"/>
    <lineage>
        <taxon>Eukaryota</taxon>
        <taxon>Fungi</taxon>
        <taxon>Fungi incertae sedis</taxon>
        <taxon>Mucoromycota</taxon>
        <taxon>Glomeromycotina</taxon>
        <taxon>Glomeromycetes</taxon>
        <taxon>Glomerales</taxon>
        <taxon>Glomeraceae</taxon>
        <taxon>Funneliformis</taxon>
    </lineage>
</organism>